<proteinExistence type="predicted"/>
<dbReference type="Pfam" id="PF05176">
    <property type="entry name" value="ATP-synt_10"/>
    <property type="match status" value="1"/>
</dbReference>
<keyword evidence="2" id="KW-1185">Reference proteome</keyword>
<reference evidence="1 2" key="1">
    <citation type="journal article" date="2018" name="Science">
        <title>The opium poppy genome and morphinan production.</title>
        <authorList>
            <person name="Guo L."/>
            <person name="Winzer T."/>
            <person name="Yang X."/>
            <person name="Li Y."/>
            <person name="Ning Z."/>
            <person name="He Z."/>
            <person name="Teodor R."/>
            <person name="Lu Y."/>
            <person name="Bowser T.A."/>
            <person name="Graham I.A."/>
            <person name="Ye K."/>
        </authorList>
    </citation>
    <scope>NUCLEOTIDE SEQUENCE [LARGE SCALE GENOMIC DNA]</scope>
    <source>
        <strain evidence="2">cv. HN1</strain>
        <tissue evidence="1">Leaves</tissue>
    </source>
</reference>
<evidence type="ECO:0008006" key="3">
    <source>
        <dbReference type="Google" id="ProtNLM"/>
    </source>
</evidence>
<dbReference type="GO" id="GO:0033615">
    <property type="term" value="P:mitochondrial proton-transporting ATP synthase complex assembly"/>
    <property type="evidence" value="ECO:0007669"/>
    <property type="project" value="TreeGrafter"/>
</dbReference>
<dbReference type="Proteomes" id="UP000316621">
    <property type="component" value="Chromosome 7"/>
</dbReference>
<accession>A0A4Y7KF03</accession>
<dbReference type="STRING" id="3469.A0A4Y7KF03"/>
<dbReference type="PANTHER" id="PTHR28106">
    <property type="entry name" value="MITOCHONDRIAL ATPASE COMPLEX SUBUNIT ATP10"/>
    <property type="match status" value="1"/>
</dbReference>
<gene>
    <name evidence="1" type="ORF">C5167_033766</name>
</gene>
<dbReference type="OMA" id="FGRCDDF"/>
<evidence type="ECO:0000313" key="1">
    <source>
        <dbReference type="EMBL" id="RZC70618.1"/>
    </source>
</evidence>
<name>A0A4Y7KF03_PAPSO</name>
<dbReference type="PANTHER" id="PTHR28106:SF1">
    <property type="entry name" value="MITOCHONDRIAL ATPASE COMPLEX SUBUNIT ATP10"/>
    <property type="match status" value="1"/>
</dbReference>
<organism evidence="1 2">
    <name type="scientific">Papaver somniferum</name>
    <name type="common">Opium poppy</name>
    <dbReference type="NCBI Taxonomy" id="3469"/>
    <lineage>
        <taxon>Eukaryota</taxon>
        <taxon>Viridiplantae</taxon>
        <taxon>Streptophyta</taxon>
        <taxon>Embryophyta</taxon>
        <taxon>Tracheophyta</taxon>
        <taxon>Spermatophyta</taxon>
        <taxon>Magnoliopsida</taxon>
        <taxon>Ranunculales</taxon>
        <taxon>Papaveraceae</taxon>
        <taxon>Papaveroideae</taxon>
        <taxon>Papaver</taxon>
    </lineage>
</organism>
<dbReference type="Gramene" id="RZC70618">
    <property type="protein sequence ID" value="RZC70618"/>
    <property type="gene ID" value="C5167_033766"/>
</dbReference>
<evidence type="ECO:0000313" key="2">
    <source>
        <dbReference type="Proteomes" id="UP000316621"/>
    </source>
</evidence>
<dbReference type="InterPro" id="IPR007849">
    <property type="entry name" value="ATP10"/>
</dbReference>
<dbReference type="EMBL" id="CM010721">
    <property type="protein sequence ID" value="RZC70618.1"/>
    <property type="molecule type" value="Genomic_DNA"/>
</dbReference>
<protein>
    <recommendedName>
        <fullName evidence="3">AT1G08220-like protein</fullName>
    </recommendedName>
</protein>
<dbReference type="GO" id="GO:0005743">
    <property type="term" value="C:mitochondrial inner membrane"/>
    <property type="evidence" value="ECO:0007669"/>
    <property type="project" value="TreeGrafter"/>
</dbReference>
<sequence length="305" mass="34872">MLRMKRLMVLQHHRSSTAFESSLSKLTVVSRNHDHKEMLYLPSQRTTYRFLDFFQVSPSLFNLVIFVSLFSIRSKRSSSSFIVSQLGDKEAIAKERARLSDEMNRGYFADMQELKKHGGKIAVASDTIVPAIEAVKFPSLDATFSDGTCIKLPVASEEYADGGSKMITPHASLICLSFRAHSQKMIDSWSVPFVDAFSASDNLRMYEVSIIESWFLSLKPIRWLLLRSTRRPSSDGKNGTLERQQVYSFGDKYYFRKELKILNLLTGYIFLLDKFGRIRWQGFGLATEKELNSLITCTSLLLKEK</sequence>
<dbReference type="AlphaFoldDB" id="A0A4Y7KF03"/>